<name>A0A7X9E7I5_UNCKA</name>
<sequence>MPKSSLLRKQLFTFVYLFLFAFIPTKVFAETTPPVTTAEKEPPAPNGKLLWYVTPVEITLTSTDLESGVKEINYKIDSSNWAKKDFTDTLNLISNPSFEMSDENTPIYTKDWAVGVQDQYVTYSRDSLNYKPGFATTSIQISSTGGSWHSINNSDNFAVSTSYNNMNAYAWIKTESVSGSAYFKVYAISQDQSGQQTINLLSTSSSLTGTNDWTQLSLNFVVGVDNAIGVYMEIGIEGAGTVWMDAVNINSSLAPTTTFTVATDGEHTVQYYAVDKAENIENIKTTSFKIDQTPPGNWRDSGAVRALFGSDHELYVWTHVDDTTSGLSTLTDKFQYTTRVHDGFGRFSTLYSCSSTWQPNTWAVLVSPPFLPGAYSAYLITPKVDFCDSNWKICHYTRFYAEDLAGNSSTKDMCINGPWIKVRGKGIVRSNNDIDMISEAYEDNTDGLIETKGNFIDFFNSSVGLYMNNSVNPPDYDYNKFFNMTSSSKNQISTSEDLISADGIYFVDGDYEITSQKIPSNYSSATFNQIVFINGNLRISSAIQVANSSTALFIVKGNVEIAKTVTTIKVGIICDGSIYTAYNITEGEASSAITMNGIFIANKIAFQRTLQGTQNEKYPSDEITYEPKYVLKLRDYIGVNDIQWLSTN</sequence>
<comment type="caution">
    <text evidence="1">The sequence shown here is derived from an EMBL/GenBank/DDBJ whole genome shotgun (WGS) entry which is preliminary data.</text>
</comment>
<evidence type="ECO:0000313" key="2">
    <source>
        <dbReference type="Proteomes" id="UP000590542"/>
    </source>
</evidence>
<gene>
    <name evidence="1" type="ORF">GYA37_03615</name>
</gene>
<proteinExistence type="predicted"/>
<dbReference type="Gene3D" id="3.30.1920.20">
    <property type="match status" value="1"/>
</dbReference>
<dbReference type="EMBL" id="JAAZNV010000012">
    <property type="protein sequence ID" value="NMB91905.1"/>
    <property type="molecule type" value="Genomic_DNA"/>
</dbReference>
<evidence type="ECO:0008006" key="3">
    <source>
        <dbReference type="Google" id="ProtNLM"/>
    </source>
</evidence>
<evidence type="ECO:0000313" key="1">
    <source>
        <dbReference type="EMBL" id="NMB91905.1"/>
    </source>
</evidence>
<dbReference type="Gene3D" id="2.60.120.260">
    <property type="entry name" value="Galactose-binding domain-like"/>
    <property type="match status" value="1"/>
</dbReference>
<dbReference type="AlphaFoldDB" id="A0A7X9E7I5"/>
<dbReference type="Proteomes" id="UP000590542">
    <property type="component" value="Unassembled WGS sequence"/>
</dbReference>
<reference evidence="1 2" key="1">
    <citation type="journal article" date="2020" name="Biotechnol. Biofuels">
        <title>New insights from the biogas microbiome by comprehensive genome-resolved metagenomics of nearly 1600 species originating from multiple anaerobic digesters.</title>
        <authorList>
            <person name="Campanaro S."/>
            <person name="Treu L."/>
            <person name="Rodriguez-R L.M."/>
            <person name="Kovalovszki A."/>
            <person name="Ziels R.M."/>
            <person name="Maus I."/>
            <person name="Zhu X."/>
            <person name="Kougias P.G."/>
            <person name="Basile A."/>
            <person name="Luo G."/>
            <person name="Schluter A."/>
            <person name="Konstantinidis K.T."/>
            <person name="Angelidaki I."/>
        </authorList>
    </citation>
    <scope>NUCLEOTIDE SEQUENCE [LARGE SCALE GENOMIC DNA]</scope>
    <source>
        <strain evidence="1">AS27yjCOA_202</strain>
    </source>
</reference>
<organism evidence="1 2">
    <name type="scientific">candidate division WWE3 bacterium</name>
    <dbReference type="NCBI Taxonomy" id="2053526"/>
    <lineage>
        <taxon>Bacteria</taxon>
        <taxon>Katanobacteria</taxon>
    </lineage>
</organism>
<accession>A0A7X9E7I5</accession>
<protein>
    <recommendedName>
        <fullName evidence="3">CBM-cenC domain-containing protein</fullName>
    </recommendedName>
</protein>